<dbReference type="Proteomes" id="UP000248544">
    <property type="component" value="Unassembled WGS sequence"/>
</dbReference>
<gene>
    <name evidence="2" type="ORF">C1I98_04140</name>
</gene>
<feature type="region of interest" description="Disordered" evidence="1">
    <location>
        <begin position="22"/>
        <end position="46"/>
    </location>
</feature>
<protein>
    <submittedName>
        <fullName evidence="2">Uncharacterized protein</fullName>
    </submittedName>
</protein>
<accession>A0A2W2HUX1</accession>
<evidence type="ECO:0000313" key="2">
    <source>
        <dbReference type="EMBL" id="PZG54450.1"/>
    </source>
</evidence>
<evidence type="ECO:0000313" key="3">
    <source>
        <dbReference type="Proteomes" id="UP000248544"/>
    </source>
</evidence>
<evidence type="ECO:0000256" key="1">
    <source>
        <dbReference type="SAM" id="MobiDB-lite"/>
    </source>
</evidence>
<reference evidence="2 3" key="1">
    <citation type="submission" date="2018-01" db="EMBL/GenBank/DDBJ databases">
        <title>Draft genome sequence of Sphaerisporangium sp. 7K107.</title>
        <authorList>
            <person name="Sahin N."/>
            <person name="Saygin H."/>
            <person name="Ay H."/>
        </authorList>
    </citation>
    <scope>NUCLEOTIDE SEQUENCE [LARGE SCALE GENOMIC DNA]</scope>
    <source>
        <strain evidence="2 3">7K107</strain>
    </source>
</reference>
<keyword evidence="3" id="KW-1185">Reference proteome</keyword>
<dbReference type="EMBL" id="POUA01000017">
    <property type="protein sequence ID" value="PZG54450.1"/>
    <property type="molecule type" value="Genomic_DNA"/>
</dbReference>
<comment type="caution">
    <text evidence="2">The sequence shown here is derived from an EMBL/GenBank/DDBJ whole genome shotgun (WGS) entry which is preliminary data.</text>
</comment>
<dbReference type="AlphaFoldDB" id="A0A2W2HUX1"/>
<name>A0A2W2HUX1_9ACTN</name>
<feature type="compositionally biased region" description="Low complexity" evidence="1">
    <location>
        <begin position="22"/>
        <end position="35"/>
    </location>
</feature>
<organism evidence="2 3">
    <name type="scientific">Spongiactinospora gelatinilytica</name>
    <dbReference type="NCBI Taxonomy" id="2666298"/>
    <lineage>
        <taxon>Bacteria</taxon>
        <taxon>Bacillati</taxon>
        <taxon>Actinomycetota</taxon>
        <taxon>Actinomycetes</taxon>
        <taxon>Streptosporangiales</taxon>
        <taxon>Streptosporangiaceae</taxon>
        <taxon>Spongiactinospora</taxon>
    </lineage>
</organism>
<feature type="region of interest" description="Disordered" evidence="1">
    <location>
        <begin position="86"/>
        <end position="105"/>
    </location>
</feature>
<sequence>MSARYVMDRSAPGVTLSRSWFTAASSSASSDPSRAVPGSSRGDTKVRIRSTLGAACRRPTAEAMPAAAGKITSPMPRLRASRAAWVGPAPPKATRVRSRGSRPRSIDTARMACSMFAVTAS</sequence>
<proteinExistence type="predicted"/>